<keyword evidence="3" id="KW-1185">Reference proteome</keyword>
<organism evidence="2 3">
    <name type="scientific">Chloropicon roscoffensis</name>
    <dbReference type="NCBI Taxonomy" id="1461544"/>
    <lineage>
        <taxon>Eukaryota</taxon>
        <taxon>Viridiplantae</taxon>
        <taxon>Chlorophyta</taxon>
        <taxon>Chloropicophyceae</taxon>
        <taxon>Chloropicales</taxon>
        <taxon>Chloropicaceae</taxon>
        <taxon>Chloropicon</taxon>
    </lineage>
</organism>
<reference evidence="2 3" key="1">
    <citation type="submission" date="2024-03" db="EMBL/GenBank/DDBJ databases">
        <title>Complete genome sequence of the green alga Chloropicon roscoffensis RCC1871.</title>
        <authorList>
            <person name="Lemieux C."/>
            <person name="Pombert J.-F."/>
            <person name="Otis C."/>
            <person name="Turmel M."/>
        </authorList>
    </citation>
    <scope>NUCLEOTIDE SEQUENCE [LARGE SCALE GENOMIC DNA]</scope>
    <source>
        <strain evidence="2 3">RCC1871</strain>
    </source>
</reference>
<evidence type="ECO:0000256" key="1">
    <source>
        <dbReference type="SAM" id="MobiDB-lite"/>
    </source>
</evidence>
<dbReference type="Proteomes" id="UP001472866">
    <property type="component" value="Chromosome 04"/>
</dbReference>
<dbReference type="GO" id="GO:0070300">
    <property type="term" value="F:phosphatidic acid binding"/>
    <property type="evidence" value="ECO:0007669"/>
    <property type="project" value="InterPro"/>
</dbReference>
<evidence type="ECO:0000313" key="3">
    <source>
        <dbReference type="Proteomes" id="UP001472866"/>
    </source>
</evidence>
<dbReference type="InterPro" id="IPR022244">
    <property type="entry name" value="DUF3769"/>
</dbReference>
<dbReference type="PANTHER" id="PTHR34954">
    <property type="entry name" value="EXPRESSED PROTEIN"/>
    <property type="match status" value="1"/>
</dbReference>
<dbReference type="PANTHER" id="PTHR34954:SF3">
    <property type="entry name" value="EXPRESSED PROTEIN"/>
    <property type="match status" value="1"/>
</dbReference>
<sequence length="541" mass="57853">MPIIPEKHLLSQLGHLLGAQAIRGHDETSPCSLGAVARRAPGEASPLPQKLPSGISRSEQLLGLQRYLNFPFVPAYAGEDGGLVLDRVVHTLGSRGSSWWATITARLRAQRAWLQQKAGRSRKTSLLDPTNYALSVQTNSRVSNSLSLCANLDFDDFNQVVALANGRESEVPLRMQAELKQKLPWHQLTAEAILHGRYRGTGLGTIQVPRVLSADLASDSRKSGLRYQAGLFQVVSNDEGYGQDAGEGPAGLRTSTFLQCAATVEKDLVLWRGRKGREGGRPGGKVLSPFELAYSTSKFGSEVNKLRLMSRTGASGPAPKPSEKPASPPKRRMPFSALLNTPYLSFGGVAGVLAQADLGALGDASASDVLSKVGRGLLSPGDGKFWATRRAFASAGLNAQLGTFSKHILDFTSVSLKLDTGVTFPGGSAETAAPESGAFRHGLLDQYGRSRHMLSASVAQQVFGPLRVRADARCEVELRAPPRGVPLLDKIAGCAGLPPGAQVPEVVYGMDCQLPYLNGAARFSVWYSPTRREGLGEIRLL</sequence>
<dbReference type="GO" id="GO:0034196">
    <property type="term" value="P:acylglycerol transport"/>
    <property type="evidence" value="ECO:0007669"/>
    <property type="project" value="InterPro"/>
</dbReference>
<gene>
    <name evidence="2" type="ORF">HKI87_04g30670</name>
</gene>
<feature type="region of interest" description="Disordered" evidence="1">
    <location>
        <begin position="310"/>
        <end position="333"/>
    </location>
</feature>
<dbReference type="Pfam" id="PF12600">
    <property type="entry name" value="DUF3769"/>
    <property type="match status" value="2"/>
</dbReference>
<evidence type="ECO:0000313" key="2">
    <source>
        <dbReference type="EMBL" id="WZN61532.1"/>
    </source>
</evidence>
<proteinExistence type="predicted"/>
<protein>
    <submittedName>
        <fullName evidence="2">Uncharacterized protein</fullName>
    </submittedName>
</protein>
<dbReference type="GO" id="GO:1990052">
    <property type="term" value="P:ER to chloroplast lipid transport"/>
    <property type="evidence" value="ECO:0007669"/>
    <property type="project" value="InterPro"/>
</dbReference>
<accession>A0AAX4P6E9</accession>
<dbReference type="AlphaFoldDB" id="A0AAX4P6E9"/>
<name>A0AAX4P6E9_9CHLO</name>
<dbReference type="EMBL" id="CP151504">
    <property type="protein sequence ID" value="WZN61532.1"/>
    <property type="molecule type" value="Genomic_DNA"/>
</dbReference>
<dbReference type="InterPro" id="IPR044160">
    <property type="entry name" value="TGD4-like"/>
</dbReference>